<feature type="signal peptide" evidence="3">
    <location>
        <begin position="1"/>
        <end position="16"/>
    </location>
</feature>
<dbReference type="GO" id="GO:0005634">
    <property type="term" value="C:nucleus"/>
    <property type="evidence" value="ECO:0007669"/>
    <property type="project" value="TreeGrafter"/>
</dbReference>
<keyword evidence="1" id="KW-0677">Repeat</keyword>
<evidence type="ECO:0000313" key="6">
    <source>
        <dbReference type="Proteomes" id="UP000717328"/>
    </source>
</evidence>
<sequence length="254" mass="27187">MVMFCQFWYWYPLAHCASLAFEPTGIIGLDANLKLPKKETVTKVATAVLSTTAKVKAREKKKAAAEEDAMDSDEKLDSRESDVDMKEDPSLPKDGDVSRINRSISNIAEPSSSKSPKRAEPTFELRPNFSRVTPAQVAHISFQSASRYQPVRPISGLASIGEGKVGLQTAPTGTAYEKYASGGGIIILADLRPDEEAEFIEFEPPAVATVSEPVANASGPTLATAPSGPHIASDESAPEADLPGAFKVLCLEHN</sequence>
<feature type="chain" id="PRO_5040432899" description="26S proteasome regulatory subunit RPN2 C-terminal domain-containing protein" evidence="3">
    <location>
        <begin position="17"/>
        <end position="254"/>
    </location>
</feature>
<accession>A0A9P7KIA2</accession>
<comment type="caution">
    <text evidence="5">The sequence shown here is derived from an EMBL/GenBank/DDBJ whole genome shotgun (WGS) entry which is preliminary data.</text>
</comment>
<dbReference type="EMBL" id="JABCKI010000907">
    <property type="protein sequence ID" value="KAG5649530.1"/>
    <property type="molecule type" value="Genomic_DNA"/>
</dbReference>
<dbReference type="AlphaFoldDB" id="A0A9P7KIA2"/>
<dbReference type="GO" id="GO:0043161">
    <property type="term" value="P:proteasome-mediated ubiquitin-dependent protein catabolic process"/>
    <property type="evidence" value="ECO:0007669"/>
    <property type="project" value="TreeGrafter"/>
</dbReference>
<reference evidence="5" key="2">
    <citation type="submission" date="2021-10" db="EMBL/GenBank/DDBJ databases">
        <title>Phylogenomics reveals ancestral predisposition of the termite-cultivated fungus Termitomyces towards a domesticated lifestyle.</title>
        <authorList>
            <person name="Auxier B."/>
            <person name="Grum-Grzhimaylo A."/>
            <person name="Cardenas M.E."/>
            <person name="Lodge J.D."/>
            <person name="Laessoe T."/>
            <person name="Pedersen O."/>
            <person name="Smith M.E."/>
            <person name="Kuyper T.W."/>
            <person name="Franco-Molano E.A."/>
            <person name="Baroni T.J."/>
            <person name="Aanen D.K."/>
        </authorList>
    </citation>
    <scope>NUCLEOTIDE SEQUENCE</scope>
    <source>
        <strain evidence="5">D49</strain>
    </source>
</reference>
<keyword evidence="3" id="KW-0732">Signal</keyword>
<keyword evidence="6" id="KW-1185">Reference proteome</keyword>
<evidence type="ECO:0000259" key="4">
    <source>
        <dbReference type="Pfam" id="PF18004"/>
    </source>
</evidence>
<dbReference type="GO" id="GO:0008540">
    <property type="term" value="C:proteasome regulatory particle, base subcomplex"/>
    <property type="evidence" value="ECO:0007669"/>
    <property type="project" value="TreeGrafter"/>
</dbReference>
<dbReference type="Pfam" id="PF18004">
    <property type="entry name" value="RPN2_C"/>
    <property type="match status" value="1"/>
</dbReference>
<protein>
    <recommendedName>
        <fullName evidence="4">26S proteasome regulatory subunit RPN2 C-terminal domain-containing protein</fullName>
    </recommendedName>
</protein>
<organism evidence="5 6">
    <name type="scientific">Sphagnurus paluster</name>
    <dbReference type="NCBI Taxonomy" id="117069"/>
    <lineage>
        <taxon>Eukaryota</taxon>
        <taxon>Fungi</taxon>
        <taxon>Dikarya</taxon>
        <taxon>Basidiomycota</taxon>
        <taxon>Agaricomycotina</taxon>
        <taxon>Agaricomycetes</taxon>
        <taxon>Agaricomycetidae</taxon>
        <taxon>Agaricales</taxon>
        <taxon>Tricholomatineae</taxon>
        <taxon>Lyophyllaceae</taxon>
        <taxon>Sphagnurus</taxon>
    </lineage>
</organism>
<feature type="domain" description="26S proteasome regulatory subunit RPN2 C-terminal" evidence="4">
    <location>
        <begin position="33"/>
        <end position="153"/>
    </location>
</feature>
<feature type="region of interest" description="Disordered" evidence="2">
    <location>
        <begin position="56"/>
        <end position="126"/>
    </location>
</feature>
<dbReference type="InterPro" id="IPR040623">
    <property type="entry name" value="RPN2_C"/>
</dbReference>
<dbReference type="GO" id="GO:0034515">
    <property type="term" value="C:proteasome storage granule"/>
    <property type="evidence" value="ECO:0007669"/>
    <property type="project" value="TreeGrafter"/>
</dbReference>
<name>A0A9P7KIA2_9AGAR</name>
<feature type="compositionally biased region" description="Polar residues" evidence="2">
    <location>
        <begin position="100"/>
        <end position="114"/>
    </location>
</feature>
<dbReference type="OrthoDB" id="261572at2759"/>
<evidence type="ECO:0000256" key="3">
    <source>
        <dbReference type="SAM" id="SignalP"/>
    </source>
</evidence>
<dbReference type="PANTHER" id="PTHR10943">
    <property type="entry name" value="26S PROTEASOME NON-ATPASE REGULATORY SUBUNIT"/>
    <property type="match status" value="1"/>
</dbReference>
<dbReference type="Proteomes" id="UP000717328">
    <property type="component" value="Unassembled WGS sequence"/>
</dbReference>
<evidence type="ECO:0000313" key="5">
    <source>
        <dbReference type="EMBL" id="KAG5649530.1"/>
    </source>
</evidence>
<feature type="compositionally biased region" description="Basic and acidic residues" evidence="2">
    <location>
        <begin position="72"/>
        <end position="99"/>
    </location>
</feature>
<proteinExistence type="predicted"/>
<evidence type="ECO:0000256" key="1">
    <source>
        <dbReference type="ARBA" id="ARBA00022737"/>
    </source>
</evidence>
<gene>
    <name evidence="5" type="ORF">H0H81_003289</name>
</gene>
<evidence type="ECO:0000256" key="2">
    <source>
        <dbReference type="SAM" id="MobiDB-lite"/>
    </source>
</evidence>
<reference evidence="5" key="1">
    <citation type="submission" date="2021-02" db="EMBL/GenBank/DDBJ databases">
        <authorList>
            <person name="Nieuwenhuis M."/>
            <person name="Van De Peppel L.J.J."/>
        </authorList>
    </citation>
    <scope>NUCLEOTIDE SEQUENCE</scope>
    <source>
        <strain evidence="5">D49</strain>
    </source>
</reference>
<dbReference type="PANTHER" id="PTHR10943:SF2">
    <property type="entry name" value="26S PROTEASOME NON-ATPASE REGULATORY SUBUNIT 1"/>
    <property type="match status" value="1"/>
</dbReference>